<organism evidence="3 4">
    <name type="scientific">Rhodomicrobium vannielii (strain ATCC 17100 / DSM 162 / LMG 4299 / NCIMB 10020 / ATH 3.1.1)</name>
    <dbReference type="NCBI Taxonomy" id="648757"/>
    <lineage>
        <taxon>Bacteria</taxon>
        <taxon>Pseudomonadati</taxon>
        <taxon>Pseudomonadota</taxon>
        <taxon>Alphaproteobacteria</taxon>
        <taxon>Hyphomicrobiales</taxon>
        <taxon>Hyphomicrobiaceae</taxon>
        <taxon>Rhodomicrobium</taxon>
    </lineage>
</organism>
<evidence type="ECO:0000313" key="4">
    <source>
        <dbReference type="Proteomes" id="UP000001399"/>
    </source>
</evidence>
<name>E3I3N2_RHOVT</name>
<dbReference type="KEGG" id="rva:Rvan_1108"/>
<dbReference type="Proteomes" id="UP000001399">
    <property type="component" value="Chromosome"/>
</dbReference>
<dbReference type="AlphaFoldDB" id="E3I3N2"/>
<feature type="signal peptide" evidence="2">
    <location>
        <begin position="1"/>
        <end position="27"/>
    </location>
</feature>
<feature type="region of interest" description="Disordered" evidence="1">
    <location>
        <begin position="340"/>
        <end position="366"/>
    </location>
</feature>
<accession>E3I3N2</accession>
<reference evidence="4" key="1">
    <citation type="journal article" date="2011" name="J. Bacteriol.">
        <title>Genome sequences of eight morphologically diverse alphaproteobacteria.</title>
        <authorList>
            <consortium name="US DOE Joint Genome Institute"/>
            <person name="Brown P.J."/>
            <person name="Kysela D.T."/>
            <person name="Buechlein A."/>
            <person name="Hemmerich C."/>
            <person name="Brun Y.V."/>
        </authorList>
    </citation>
    <scope>NUCLEOTIDE SEQUENCE [LARGE SCALE GENOMIC DNA]</scope>
    <source>
        <strain evidence="4">ATCC 17100 / ATH 3.1.1 / DSM 162 / LMG 4299</strain>
    </source>
</reference>
<dbReference type="RefSeq" id="WP_013418783.1">
    <property type="nucleotide sequence ID" value="NC_014664.1"/>
</dbReference>
<feature type="chain" id="PRO_5003171771" evidence="2">
    <location>
        <begin position="28"/>
        <end position="366"/>
    </location>
</feature>
<sequence length="366" mass="41109">MTAYSQFLSKAFAFAFPTILLATPLAAADAATLKLRTNQQIIEDLTRQEPEIDMTNVDAVFASVFEALPEKAVVYPTESYYYFTFPYKGMVYAGNLRFDAWDQFDGKVHFAYFPEYAFWRKPLDPAYKKLGKEDGVDVKQIDKLHYTVTFKGKTVAFELPDLSKTKPAPGVVRDDETYIGPIWDESGVKFDLVFNKPSKTFLYVLNDAPKVDQYEDATIPGVTVGNRTSFAFYKDKLADRRILIGVFMGNTQLNNYFDGPFDQLPDNFIEGDALRNALIEIEPSMKGKMDRYGSDPSGEVRYAITTYMYYGDVEDLKPIVDCAAKETDAPKYYACFDAKQAGEDGPEQGDGKGDTPAASKDPAEKK</sequence>
<dbReference type="eggNOG" id="ENOG502Z7UZ">
    <property type="taxonomic scope" value="Bacteria"/>
</dbReference>
<dbReference type="HOGENOM" id="CLU_756216_0_0_5"/>
<evidence type="ECO:0000256" key="2">
    <source>
        <dbReference type="SAM" id="SignalP"/>
    </source>
</evidence>
<evidence type="ECO:0000313" key="3">
    <source>
        <dbReference type="EMBL" id="ADP70379.1"/>
    </source>
</evidence>
<gene>
    <name evidence="3" type="ordered locus">Rvan_1108</name>
</gene>
<keyword evidence="4" id="KW-1185">Reference proteome</keyword>
<dbReference type="OrthoDB" id="8111740at2"/>
<proteinExistence type="predicted"/>
<evidence type="ECO:0000256" key="1">
    <source>
        <dbReference type="SAM" id="MobiDB-lite"/>
    </source>
</evidence>
<keyword evidence="2" id="KW-0732">Signal</keyword>
<protein>
    <submittedName>
        <fullName evidence="3">Uncharacterized protein</fullName>
    </submittedName>
</protein>
<dbReference type="EMBL" id="CP002292">
    <property type="protein sequence ID" value="ADP70379.1"/>
    <property type="molecule type" value="Genomic_DNA"/>
</dbReference>